<evidence type="ECO:0000256" key="7">
    <source>
        <dbReference type="ARBA" id="ARBA00023069"/>
    </source>
</evidence>
<comment type="similarity">
    <text evidence="3">Belongs to the DRC10 family.</text>
</comment>
<comment type="subcellular location">
    <subcellularLocation>
        <location evidence="2">Cytoplasm</location>
        <location evidence="2">Cytoskeleton</location>
        <location evidence="2">Flagellum axoneme</location>
    </subcellularLocation>
</comment>
<feature type="region of interest" description="Disordered" evidence="13">
    <location>
        <begin position="319"/>
        <end position="338"/>
    </location>
</feature>
<evidence type="ECO:0000256" key="13">
    <source>
        <dbReference type="SAM" id="MobiDB-lite"/>
    </source>
</evidence>
<dbReference type="AlphaFoldDB" id="A0A7S2DUS6"/>
<evidence type="ECO:0000256" key="12">
    <source>
        <dbReference type="SAM" id="Coils"/>
    </source>
</evidence>
<evidence type="ECO:0000256" key="2">
    <source>
        <dbReference type="ARBA" id="ARBA00004611"/>
    </source>
</evidence>
<feature type="region of interest" description="Disordered" evidence="13">
    <location>
        <begin position="349"/>
        <end position="372"/>
    </location>
</feature>
<evidence type="ECO:0000256" key="6">
    <source>
        <dbReference type="ARBA" id="ARBA00022846"/>
    </source>
</evidence>
<evidence type="ECO:0000256" key="1">
    <source>
        <dbReference type="ARBA" id="ARBA00003029"/>
    </source>
</evidence>
<evidence type="ECO:0000256" key="11">
    <source>
        <dbReference type="ARBA" id="ARBA00046836"/>
    </source>
</evidence>
<dbReference type="PANTHER" id="PTHR31598">
    <property type="entry name" value="IQ DOMAIN-CONTAINING PROTEIN D"/>
    <property type="match status" value="1"/>
</dbReference>
<dbReference type="EMBL" id="HBGU01037349">
    <property type="protein sequence ID" value="CAD9463595.1"/>
    <property type="molecule type" value="Transcribed_RNA"/>
</dbReference>
<dbReference type="PANTHER" id="PTHR31598:SF1">
    <property type="entry name" value="DYNEIN REGULATORY COMPLEX PROTEIN 10"/>
    <property type="match status" value="1"/>
</dbReference>
<evidence type="ECO:0000256" key="10">
    <source>
        <dbReference type="ARBA" id="ARBA00032180"/>
    </source>
</evidence>
<feature type="compositionally biased region" description="Basic residues" evidence="13">
    <location>
        <begin position="359"/>
        <end position="372"/>
    </location>
</feature>
<gene>
    <name evidence="14" type="ORF">CBRE1094_LOCUS20447</name>
</gene>
<keyword evidence="6" id="KW-0282">Flagellum</keyword>
<proteinExistence type="inferred from homology"/>
<evidence type="ECO:0000256" key="4">
    <source>
        <dbReference type="ARBA" id="ARBA00021752"/>
    </source>
</evidence>
<feature type="coiled-coil region" evidence="12">
    <location>
        <begin position="226"/>
        <end position="260"/>
    </location>
</feature>
<keyword evidence="7" id="KW-0969">Cilium</keyword>
<dbReference type="PROSITE" id="PS50096">
    <property type="entry name" value="IQ"/>
    <property type="match status" value="1"/>
</dbReference>
<keyword evidence="8" id="KW-0206">Cytoskeleton</keyword>
<evidence type="ECO:0000256" key="5">
    <source>
        <dbReference type="ARBA" id="ARBA00022490"/>
    </source>
</evidence>
<accession>A0A7S2DUS6</accession>
<protein>
    <recommendedName>
        <fullName evidence="4">Dynein regulatory complex protein 10</fullName>
    </recommendedName>
    <alternativeName>
        <fullName evidence="10">IQ domain-containing protein D</fullName>
    </alternativeName>
</protein>
<dbReference type="CDD" id="cd23767">
    <property type="entry name" value="IQCD"/>
    <property type="match status" value="1"/>
</dbReference>
<organism evidence="14">
    <name type="scientific">Haptolina brevifila</name>
    <dbReference type="NCBI Taxonomy" id="156173"/>
    <lineage>
        <taxon>Eukaryota</taxon>
        <taxon>Haptista</taxon>
        <taxon>Haptophyta</taxon>
        <taxon>Prymnesiophyceae</taxon>
        <taxon>Prymnesiales</taxon>
        <taxon>Prymnesiaceae</taxon>
        <taxon>Haptolina</taxon>
    </lineage>
</organism>
<evidence type="ECO:0000256" key="3">
    <source>
        <dbReference type="ARBA" id="ARBA00009071"/>
    </source>
</evidence>
<dbReference type="InterPro" id="IPR000048">
    <property type="entry name" value="IQ_motif_EF-hand-BS"/>
</dbReference>
<name>A0A7S2DUS6_9EUKA</name>
<reference evidence="14" key="1">
    <citation type="submission" date="2021-01" db="EMBL/GenBank/DDBJ databases">
        <authorList>
            <person name="Corre E."/>
            <person name="Pelletier E."/>
            <person name="Niang G."/>
            <person name="Scheremetjew M."/>
            <person name="Finn R."/>
            <person name="Kale V."/>
            <person name="Holt S."/>
            <person name="Cochrane G."/>
            <person name="Meng A."/>
            <person name="Brown T."/>
            <person name="Cohen L."/>
        </authorList>
    </citation>
    <scope>NUCLEOTIDE SEQUENCE</scope>
    <source>
        <strain evidence="14">UTEX LB 985</strain>
    </source>
</reference>
<sequence>MAILEETYSKLQLLSHVPPLRRADDYEKFVNEVGPEVAQVLDEQVTLEQQYRYVSTPQHEQVGIGFDGDQALPDFETLDDELRHSTRVVCRMLREAPAISERLQQAQSEGPSGSMRKFLSTFLELKSQTFQKLSTSVEEEKSKEDWFLEISAREEKASQQLRQLQKEIKAEKADRERNVSARNETIQKLRDELEYIKSATLEEEKTLEAETKASEEADNLAFTTKETTLQDELTRLTNELATKRKENKESEDQLRKKKVKYEGEVATWISKYDTDMEEKDREISALRLIYEEEHKELYRLEDYFSKLMAEREAALAEERKKAEERARQQAQMATLSKAATMVQKMWRGKVARRELEKKKSGKGGKGKKGKKA</sequence>
<keyword evidence="5" id="KW-0963">Cytoplasm</keyword>
<evidence type="ECO:0000256" key="9">
    <source>
        <dbReference type="ARBA" id="ARBA00023273"/>
    </source>
</evidence>
<dbReference type="InterPro" id="IPR042815">
    <property type="entry name" value="DRC10"/>
</dbReference>
<keyword evidence="9" id="KW-0966">Cell projection</keyword>
<evidence type="ECO:0000313" key="14">
    <source>
        <dbReference type="EMBL" id="CAD9463595.1"/>
    </source>
</evidence>
<feature type="coiled-coil region" evidence="12">
    <location>
        <begin position="147"/>
        <end position="174"/>
    </location>
</feature>
<dbReference type="Pfam" id="PF00612">
    <property type="entry name" value="IQ"/>
    <property type="match status" value="1"/>
</dbReference>
<evidence type="ECO:0000256" key="8">
    <source>
        <dbReference type="ARBA" id="ARBA00023212"/>
    </source>
</evidence>
<comment type="subunit">
    <text evidence="11">Component of the nexin-dynein regulatory complex (N-DRC). Interacts with CFAP52.</text>
</comment>
<keyword evidence="12" id="KW-0175">Coiled coil</keyword>
<comment type="function">
    <text evidence="1">Component of the nexin-dynein regulatory complex (N-DRC), a key regulator of ciliary/flagellar motility which maintains the alignment and integrity of the distal axoneme and regulates microtubule sliding in motile axonemes.</text>
</comment>